<reference evidence="8" key="1">
    <citation type="submission" date="2021-01" db="EMBL/GenBank/DDBJ databases">
        <authorList>
            <person name="Corre E."/>
            <person name="Pelletier E."/>
            <person name="Niang G."/>
            <person name="Scheremetjew M."/>
            <person name="Finn R."/>
            <person name="Kale V."/>
            <person name="Holt S."/>
            <person name="Cochrane G."/>
            <person name="Meng A."/>
            <person name="Brown T."/>
            <person name="Cohen L."/>
        </authorList>
    </citation>
    <scope>NUCLEOTIDE SEQUENCE</scope>
    <source>
        <strain evidence="8">CCMP3107</strain>
    </source>
</reference>
<keyword evidence="2 5" id="KW-0547">Nucleotide-binding</keyword>
<dbReference type="FunFam" id="3.40.50.300:FF:000692">
    <property type="entry name" value="Guanine nucleotide-binding protein subunit alpha"/>
    <property type="match status" value="1"/>
</dbReference>
<dbReference type="InterPro" id="IPR027417">
    <property type="entry name" value="P-loop_NTPase"/>
</dbReference>
<dbReference type="GO" id="GO:0046872">
    <property type="term" value="F:metal ion binding"/>
    <property type="evidence" value="ECO:0007669"/>
    <property type="project" value="UniProtKB-KW"/>
</dbReference>
<dbReference type="Gene3D" id="1.10.400.10">
    <property type="entry name" value="GI Alpha 1, domain 2-like"/>
    <property type="match status" value="1"/>
</dbReference>
<evidence type="ECO:0000256" key="6">
    <source>
        <dbReference type="PIRSR" id="PIRSR601019-2"/>
    </source>
</evidence>
<evidence type="ECO:0000256" key="1">
    <source>
        <dbReference type="ARBA" id="ARBA00022723"/>
    </source>
</evidence>
<sequence>MRVEHEMSRKTIRLIILGIGHAGKSTVMKQLKLLFGVAPTLQERKFMTDIIVRQVVRDLQLLIRKTEEFSMQETPFADEALKDMIRDMDPFCRLTPEIWEALRYIWSEVSIQFTWQNRSTFHVNDSLSYFMNNIDRLSHASYIPSQMDLVHAKVSTLGITQQAFTYNHTDFKITDVGGQRSERRKWVHLFWDVTAIMYVAALNDFDRFLEEDARQNALAESMAVFHEMYDSPHLHNVTFFLILNKIDLFMEKLPRVPVNSVDCFRDFEGPPGDVRAALRYFMFRFMGSPGRREAGPATDSPGASGGGGGEHPCPRRMYSHVTCAIDSSAIQEVFVECQRMILLKQMQDGGFLHAV</sequence>
<dbReference type="GO" id="GO:0005834">
    <property type="term" value="C:heterotrimeric G-protein complex"/>
    <property type="evidence" value="ECO:0007669"/>
    <property type="project" value="TreeGrafter"/>
</dbReference>
<dbReference type="GO" id="GO:0007188">
    <property type="term" value="P:adenylate cyclase-modulating G protein-coupled receptor signaling pathway"/>
    <property type="evidence" value="ECO:0007669"/>
    <property type="project" value="TreeGrafter"/>
</dbReference>
<dbReference type="GO" id="GO:0005737">
    <property type="term" value="C:cytoplasm"/>
    <property type="evidence" value="ECO:0007669"/>
    <property type="project" value="TreeGrafter"/>
</dbReference>
<dbReference type="PROSITE" id="PS51882">
    <property type="entry name" value="G_ALPHA"/>
    <property type="match status" value="1"/>
</dbReference>
<keyword evidence="6" id="KW-0460">Magnesium</keyword>
<dbReference type="EMBL" id="HBIU01018058">
    <property type="protein sequence ID" value="CAE0629729.1"/>
    <property type="molecule type" value="Transcribed_RNA"/>
</dbReference>
<evidence type="ECO:0000256" key="4">
    <source>
        <dbReference type="ARBA" id="ARBA00023224"/>
    </source>
</evidence>
<dbReference type="SMART" id="SM00275">
    <property type="entry name" value="G_alpha"/>
    <property type="match status" value="1"/>
</dbReference>
<dbReference type="PANTHER" id="PTHR10218:SF302">
    <property type="entry name" value="GUANINE NUCLEOTIDE-BINDING PROTEIN ALPHA-5 SUBUNIT"/>
    <property type="match status" value="1"/>
</dbReference>
<keyword evidence="3 5" id="KW-0342">GTP-binding</keyword>
<dbReference type="InterPro" id="IPR001019">
    <property type="entry name" value="Gprotein_alpha_su"/>
</dbReference>
<dbReference type="InterPro" id="IPR011025">
    <property type="entry name" value="GproteinA_insert"/>
</dbReference>
<feature type="binding site" evidence="5">
    <location>
        <begin position="175"/>
        <end position="179"/>
    </location>
    <ligand>
        <name>GTP</name>
        <dbReference type="ChEBI" id="CHEBI:37565"/>
    </ligand>
</feature>
<dbReference type="AlphaFoldDB" id="A0A7S4D5D6"/>
<organism evidence="8">
    <name type="scientific">Heterosigma akashiwo</name>
    <name type="common">Chromophytic alga</name>
    <name type="synonym">Heterosigma carterae</name>
    <dbReference type="NCBI Taxonomy" id="2829"/>
    <lineage>
        <taxon>Eukaryota</taxon>
        <taxon>Sar</taxon>
        <taxon>Stramenopiles</taxon>
        <taxon>Ochrophyta</taxon>
        <taxon>Raphidophyceae</taxon>
        <taxon>Chattonellales</taxon>
        <taxon>Chattonellaceae</taxon>
        <taxon>Heterosigma</taxon>
    </lineage>
</organism>
<evidence type="ECO:0000256" key="5">
    <source>
        <dbReference type="PIRSR" id="PIRSR601019-1"/>
    </source>
</evidence>
<dbReference type="GO" id="GO:0003924">
    <property type="term" value="F:GTPase activity"/>
    <property type="evidence" value="ECO:0007669"/>
    <property type="project" value="InterPro"/>
</dbReference>
<dbReference type="SUPFAM" id="SSF47895">
    <property type="entry name" value="Transducin (alpha subunit), insertion domain"/>
    <property type="match status" value="1"/>
</dbReference>
<dbReference type="GO" id="GO:0031683">
    <property type="term" value="F:G-protein beta/gamma-subunit complex binding"/>
    <property type="evidence" value="ECO:0007669"/>
    <property type="project" value="InterPro"/>
</dbReference>
<proteinExistence type="predicted"/>
<gene>
    <name evidence="8" type="ORF">HAKA00212_LOCUS8415</name>
</gene>
<dbReference type="GO" id="GO:0001664">
    <property type="term" value="F:G protein-coupled receptor binding"/>
    <property type="evidence" value="ECO:0007669"/>
    <property type="project" value="TreeGrafter"/>
</dbReference>
<evidence type="ECO:0000256" key="3">
    <source>
        <dbReference type="ARBA" id="ARBA00023134"/>
    </source>
</evidence>
<evidence type="ECO:0000313" key="8">
    <source>
        <dbReference type="EMBL" id="CAE0629729.1"/>
    </source>
</evidence>
<dbReference type="CDD" id="cd00066">
    <property type="entry name" value="G-alpha"/>
    <property type="match status" value="1"/>
</dbReference>
<dbReference type="PANTHER" id="PTHR10218">
    <property type="entry name" value="GTP-BINDING PROTEIN ALPHA SUBUNIT"/>
    <property type="match status" value="1"/>
</dbReference>
<dbReference type="SUPFAM" id="SSF52540">
    <property type="entry name" value="P-loop containing nucleoside triphosphate hydrolases"/>
    <property type="match status" value="1"/>
</dbReference>
<feature type="region of interest" description="Disordered" evidence="7">
    <location>
        <begin position="290"/>
        <end position="311"/>
    </location>
</feature>
<keyword evidence="1 6" id="KW-0479">Metal-binding</keyword>
<protein>
    <submittedName>
        <fullName evidence="8">Uncharacterized protein</fullName>
    </submittedName>
</protein>
<keyword evidence="4" id="KW-0807">Transducer</keyword>
<feature type="binding site" evidence="6">
    <location>
        <position position="156"/>
    </location>
    <ligand>
        <name>Mg(2+)</name>
        <dbReference type="ChEBI" id="CHEBI:18420"/>
    </ligand>
</feature>
<evidence type="ECO:0000256" key="2">
    <source>
        <dbReference type="ARBA" id="ARBA00022741"/>
    </source>
</evidence>
<feature type="binding site" evidence="6">
    <location>
        <position position="25"/>
    </location>
    <ligand>
        <name>Mg(2+)</name>
        <dbReference type="ChEBI" id="CHEBI:18420"/>
    </ligand>
</feature>
<accession>A0A7S4D5D6</accession>
<dbReference type="PRINTS" id="PR00318">
    <property type="entry name" value="GPROTEINA"/>
</dbReference>
<feature type="binding site" evidence="5">
    <location>
        <begin position="125"/>
        <end position="126"/>
    </location>
    <ligand>
        <name>GTP</name>
        <dbReference type="ChEBI" id="CHEBI:37565"/>
    </ligand>
</feature>
<evidence type="ECO:0000256" key="7">
    <source>
        <dbReference type="SAM" id="MobiDB-lite"/>
    </source>
</evidence>
<dbReference type="Pfam" id="PF00503">
    <property type="entry name" value="G-alpha"/>
    <property type="match status" value="1"/>
</dbReference>
<name>A0A7S4D5D6_HETAK</name>
<feature type="binding site" evidence="5">
    <location>
        <begin position="244"/>
        <end position="247"/>
    </location>
    <ligand>
        <name>GTP</name>
        <dbReference type="ChEBI" id="CHEBI:37565"/>
    </ligand>
</feature>
<dbReference type="Gene3D" id="3.40.50.300">
    <property type="entry name" value="P-loop containing nucleotide triphosphate hydrolases"/>
    <property type="match status" value="1"/>
</dbReference>
<dbReference type="GO" id="GO:0005525">
    <property type="term" value="F:GTP binding"/>
    <property type="evidence" value="ECO:0007669"/>
    <property type="project" value="UniProtKB-KW"/>
</dbReference>